<organism evidence="1">
    <name type="scientific">Siphoviridae sp. ctClL93</name>
    <dbReference type="NCBI Taxonomy" id="2825381"/>
    <lineage>
        <taxon>Viruses</taxon>
        <taxon>Duplodnaviria</taxon>
        <taxon>Heunggongvirae</taxon>
        <taxon>Uroviricota</taxon>
        <taxon>Caudoviricetes</taxon>
    </lineage>
</organism>
<name>A0A8S5VE35_9CAUD</name>
<dbReference type="EMBL" id="BK016246">
    <property type="protein sequence ID" value="DAG04942.1"/>
    <property type="molecule type" value="Genomic_DNA"/>
</dbReference>
<accession>A0A8S5VE35</accession>
<proteinExistence type="predicted"/>
<sequence>MAENPLDNYGALTDPFPDSSPGYNFKRIREYCRETGKEFTELTYEEFDMFKSIV</sequence>
<protein>
    <submittedName>
        <fullName evidence="1">Uncharacterized protein</fullName>
    </submittedName>
</protein>
<reference evidence="1" key="1">
    <citation type="journal article" date="2021" name="Proc. Natl. Acad. Sci. U.S.A.">
        <title>A Catalog of Tens of Thousands of Viruses from Human Metagenomes Reveals Hidden Associations with Chronic Diseases.</title>
        <authorList>
            <person name="Tisza M.J."/>
            <person name="Buck C.B."/>
        </authorList>
    </citation>
    <scope>NUCLEOTIDE SEQUENCE</scope>
    <source>
        <strain evidence="1">CtClL93</strain>
    </source>
</reference>
<evidence type="ECO:0000313" key="1">
    <source>
        <dbReference type="EMBL" id="DAG04942.1"/>
    </source>
</evidence>